<dbReference type="GO" id="GO:0005975">
    <property type="term" value="P:carbohydrate metabolic process"/>
    <property type="evidence" value="ECO:0007669"/>
    <property type="project" value="InterPro"/>
</dbReference>
<dbReference type="InterPro" id="IPR017853">
    <property type="entry name" value="GH"/>
</dbReference>
<accession>A0A286E2B2</accession>
<dbReference type="InterPro" id="IPR016377">
    <property type="entry name" value="Sucrose_GGa_phosphorylase-rel"/>
</dbReference>
<dbReference type="PIRSF" id="PIRSF003059">
    <property type="entry name" value="Sucrose_phosphorylase"/>
    <property type="match status" value="1"/>
</dbReference>
<dbReference type="Proteomes" id="UP000219669">
    <property type="component" value="Unassembled WGS sequence"/>
</dbReference>
<keyword evidence="8" id="KW-1185">Reference proteome</keyword>
<evidence type="ECO:0000256" key="4">
    <source>
        <dbReference type="PIRSR" id="PIRSR003059-1"/>
    </source>
</evidence>
<feature type="binding site" evidence="5">
    <location>
        <begin position="296"/>
        <end position="297"/>
    </location>
    <ligand>
        <name>substrate</name>
    </ligand>
</feature>
<protein>
    <submittedName>
        <fullName evidence="7">Sucrose phosphorylase</fullName>
    </submittedName>
</protein>
<dbReference type="PANTHER" id="PTHR38784:SF1">
    <property type="entry name" value="SUCROSE PHOSPHORYLASE"/>
    <property type="match status" value="1"/>
</dbReference>
<dbReference type="InterPro" id="IPR022527">
    <property type="entry name" value="Sucrose_phospho"/>
</dbReference>
<dbReference type="Gene3D" id="3.20.20.80">
    <property type="entry name" value="Glycosidases"/>
    <property type="match status" value="1"/>
</dbReference>
<dbReference type="PANTHER" id="PTHR38784">
    <property type="entry name" value="SUCROSE PHOSPHORYLASE"/>
    <property type="match status" value="1"/>
</dbReference>
<feature type="binding site" evidence="5">
    <location>
        <position position="90"/>
    </location>
    <ligand>
        <name>substrate</name>
    </ligand>
</feature>
<dbReference type="InterPro" id="IPR006047">
    <property type="entry name" value="GH13_cat_dom"/>
</dbReference>
<dbReference type="NCBIfam" id="TIGR03852">
    <property type="entry name" value="sucrose_gtfA"/>
    <property type="match status" value="1"/>
</dbReference>
<reference evidence="7 8" key="1">
    <citation type="submission" date="2017-09" db="EMBL/GenBank/DDBJ databases">
        <authorList>
            <person name="Ehlers B."/>
            <person name="Leendertz F.H."/>
        </authorList>
    </citation>
    <scope>NUCLEOTIDE SEQUENCE [LARGE SCALE GENOMIC DNA]</scope>
    <source>
        <strain evidence="7 8">DSM 16848</strain>
    </source>
</reference>
<evidence type="ECO:0000256" key="2">
    <source>
        <dbReference type="ARBA" id="ARBA00022676"/>
    </source>
</evidence>
<feature type="binding site" evidence="5">
    <location>
        <position position="239"/>
    </location>
    <ligand>
        <name>substrate</name>
    </ligand>
</feature>
<feature type="active site" description="Nucleophile" evidence="4">
    <location>
        <position position="198"/>
    </location>
</feature>
<dbReference type="CDD" id="cd11355">
    <property type="entry name" value="AmyAc_Sucrose_phosphorylase"/>
    <property type="match status" value="1"/>
</dbReference>
<feature type="binding site" evidence="5">
    <location>
        <position position="52"/>
    </location>
    <ligand>
        <name>substrate</name>
    </ligand>
</feature>
<evidence type="ECO:0000256" key="3">
    <source>
        <dbReference type="ARBA" id="ARBA00022679"/>
    </source>
</evidence>
<evidence type="ECO:0000313" key="7">
    <source>
        <dbReference type="EMBL" id="SOD65035.1"/>
    </source>
</evidence>
<dbReference type="AlphaFoldDB" id="A0A286E2B2"/>
<evidence type="ECO:0000256" key="1">
    <source>
        <dbReference type="ARBA" id="ARBA00008452"/>
    </source>
</evidence>
<dbReference type="GO" id="GO:0004645">
    <property type="term" value="F:1,4-alpha-oligoglucan phosphorylase activity"/>
    <property type="evidence" value="ECO:0007669"/>
    <property type="project" value="InterPro"/>
</dbReference>
<dbReference type="EMBL" id="OCNF01000001">
    <property type="protein sequence ID" value="SOD65035.1"/>
    <property type="molecule type" value="Genomic_DNA"/>
</dbReference>
<dbReference type="RefSeq" id="WP_097113234.1">
    <property type="nucleotide sequence ID" value="NZ_CP083931.1"/>
</dbReference>
<keyword evidence="3" id="KW-0808">Transferase</keyword>
<feature type="active site" description="Proton donor" evidence="4">
    <location>
        <position position="239"/>
    </location>
</feature>
<feature type="domain" description="Glycosyl hydrolase family 13 catalytic" evidence="6">
    <location>
        <begin position="9"/>
        <end position="428"/>
    </location>
</feature>
<proteinExistence type="inferred from homology"/>
<name>A0A286E2B2_9NEIS</name>
<dbReference type="InterPro" id="IPR045857">
    <property type="entry name" value="O16G_dom_2"/>
</dbReference>
<feature type="binding site" evidence="5">
    <location>
        <position position="397"/>
    </location>
    <ligand>
        <name>substrate</name>
    </ligand>
</feature>
<gene>
    <name evidence="7" type="ORF">SAMN02746062_00168</name>
</gene>
<organism evidence="7 8">
    <name type="scientific">Alysiella filiformis DSM 16848</name>
    <dbReference type="NCBI Taxonomy" id="1120981"/>
    <lineage>
        <taxon>Bacteria</taxon>
        <taxon>Pseudomonadati</taxon>
        <taxon>Pseudomonadota</taxon>
        <taxon>Betaproteobacteria</taxon>
        <taxon>Neisseriales</taxon>
        <taxon>Neisseriaceae</taxon>
        <taxon>Alysiella</taxon>
    </lineage>
</organism>
<feature type="binding site" evidence="5">
    <location>
        <begin position="340"/>
        <end position="343"/>
    </location>
    <ligand>
        <name>substrate</name>
    </ligand>
</feature>
<sequence>MSYQPVKNQAMLITYSDSLGNNLKDLKHVLEKHLQGVIGGVHILPFFPSSGDRGFAPMDYTKVDPAFGDWNDIQALAKDYYLMFDFMVNHISAQSPYFKDFLAKKDASEYRDLFIRYKDFWKDFGGEPTEEQVDLIYKRKPRAPYRMAEFADGTSEKVWCTFDEQQVDLDVTTATTKKFIKDNLEFLSKQGAAIIRLDAFAYANKRIGTNCFFVEPDIWETLKECTDVLDAHNVTVLPEIHEHYTIQLKIAEHDYYVYDFALPMLVLHTLFSGNVDRLVNWMAICPRKQFTTLDTHDGIGVVDVKDLMTDEECEATREALYAQGANVKKKYSSAEYNNLDIYQINCTYYSALGNNDQAYILARVLQCFAPGIPQIYYVGLLAGENDIELLERTKEGRNINRHYYSLAEIDETVQRPVVQQLFNLLKFRNTSAAFDGAFSVKALGAKELEIVWDNQAAGVSAKLVANTENRTFQITETANGVTREITL</sequence>
<dbReference type="Gene3D" id="3.90.400.10">
    <property type="entry name" value="Oligo-1,6-glucosidase, Domain 2"/>
    <property type="match status" value="1"/>
</dbReference>
<evidence type="ECO:0000259" key="6">
    <source>
        <dbReference type="SMART" id="SM00642"/>
    </source>
</evidence>
<feature type="binding site" evidence="5">
    <location>
        <begin position="196"/>
        <end position="198"/>
    </location>
    <ligand>
        <name>substrate</name>
    </ligand>
</feature>
<evidence type="ECO:0000256" key="5">
    <source>
        <dbReference type="PIRSR" id="PIRSR003059-2"/>
    </source>
</evidence>
<evidence type="ECO:0000313" key="8">
    <source>
        <dbReference type="Proteomes" id="UP000219669"/>
    </source>
</evidence>
<comment type="similarity">
    <text evidence="1">Belongs to the glycosyl hydrolase 13 family. Sucrose phosphorylase subfamily.</text>
</comment>
<dbReference type="SMART" id="SM00642">
    <property type="entry name" value="Aamy"/>
    <property type="match status" value="1"/>
</dbReference>
<dbReference type="SUPFAM" id="SSF51445">
    <property type="entry name" value="(Trans)glycosidases"/>
    <property type="match status" value="1"/>
</dbReference>
<keyword evidence="2" id="KW-0328">Glycosyltransferase</keyword>
<dbReference type="Pfam" id="PF00128">
    <property type="entry name" value="Alpha-amylase"/>
    <property type="match status" value="1"/>
</dbReference>
<dbReference type="OrthoDB" id="9805159at2"/>